<evidence type="ECO:0000259" key="4">
    <source>
        <dbReference type="Pfam" id="PF01521"/>
    </source>
</evidence>
<dbReference type="SUPFAM" id="SSF89360">
    <property type="entry name" value="HesB-like domain"/>
    <property type="match status" value="1"/>
</dbReference>
<evidence type="ECO:0000256" key="1">
    <source>
        <dbReference type="ARBA" id="ARBA00005151"/>
    </source>
</evidence>
<organism evidence="5 6">
    <name type="scientific">Bremia lactucae</name>
    <name type="common">Lettuce downy mildew</name>
    <dbReference type="NCBI Taxonomy" id="4779"/>
    <lineage>
        <taxon>Eukaryota</taxon>
        <taxon>Sar</taxon>
        <taxon>Stramenopiles</taxon>
        <taxon>Oomycota</taxon>
        <taxon>Peronosporomycetes</taxon>
        <taxon>Peronosporales</taxon>
        <taxon>Peronosporaceae</taxon>
        <taxon>Bremia</taxon>
    </lineage>
</organism>
<dbReference type="OrthoDB" id="333486at2759"/>
<dbReference type="GO" id="GO:0051539">
    <property type="term" value="F:4 iron, 4 sulfur cluster binding"/>
    <property type="evidence" value="ECO:0007669"/>
    <property type="project" value="UniProtKB-KW"/>
</dbReference>
<dbReference type="GO" id="GO:0051537">
    <property type="term" value="F:2 iron, 2 sulfur cluster binding"/>
    <property type="evidence" value="ECO:0007669"/>
    <property type="project" value="TreeGrafter"/>
</dbReference>
<dbReference type="PROSITE" id="PS01152">
    <property type="entry name" value="HESB"/>
    <property type="match status" value="1"/>
</dbReference>
<dbReference type="InterPro" id="IPR050322">
    <property type="entry name" value="Fe-S_cluster_asmbl/transfer"/>
</dbReference>
<evidence type="ECO:0000313" key="6">
    <source>
        <dbReference type="Proteomes" id="UP000294530"/>
    </source>
</evidence>
<dbReference type="InterPro" id="IPR000361">
    <property type="entry name" value="ATAP_core_dom"/>
</dbReference>
<dbReference type="InterPro" id="IPR017870">
    <property type="entry name" value="FeS_cluster_insertion_CS"/>
</dbReference>
<dbReference type="InterPro" id="IPR035903">
    <property type="entry name" value="HesB-like_dom_sf"/>
</dbReference>
<keyword evidence="3" id="KW-0004">4Fe-4S</keyword>
<dbReference type="GO" id="GO:0005739">
    <property type="term" value="C:mitochondrion"/>
    <property type="evidence" value="ECO:0007669"/>
    <property type="project" value="TreeGrafter"/>
</dbReference>
<comment type="pathway">
    <text evidence="1">Cofactor biosynthesis; iron-sulfur cluster biosynthesis.</text>
</comment>
<dbReference type="PANTHER" id="PTHR10072:SF41">
    <property type="entry name" value="IRON-SULFUR CLUSTER ASSEMBLY 1 HOMOLOG, MITOCHONDRIAL"/>
    <property type="match status" value="1"/>
</dbReference>
<dbReference type="Pfam" id="PF01521">
    <property type="entry name" value="Fe-S_biosyn"/>
    <property type="match status" value="1"/>
</dbReference>
<comment type="similarity">
    <text evidence="2">Belongs to the HesB/IscA family.</text>
</comment>
<reference evidence="5 6" key="1">
    <citation type="journal article" date="2021" name="Genome Biol.">
        <title>AFLAP: assembly-free linkage analysis pipeline using k-mers from genome sequencing data.</title>
        <authorList>
            <person name="Fletcher K."/>
            <person name="Zhang L."/>
            <person name="Gil J."/>
            <person name="Han R."/>
            <person name="Cavanaugh K."/>
            <person name="Michelmore R."/>
        </authorList>
    </citation>
    <scope>NUCLEOTIDE SEQUENCE [LARGE SCALE GENOMIC DNA]</scope>
    <source>
        <strain evidence="5 6">SF5</strain>
    </source>
</reference>
<comment type="caution">
    <text evidence="5">The sequence shown here is derived from an EMBL/GenBank/DDBJ whole genome shotgun (WGS) entry which is preliminary data.</text>
</comment>
<dbReference type="Gene3D" id="2.60.300.12">
    <property type="entry name" value="HesB-like domain"/>
    <property type="match status" value="1"/>
</dbReference>
<accession>A0A976IC02</accession>
<dbReference type="AlphaFoldDB" id="A0A976IC02"/>
<dbReference type="FunFam" id="2.60.300.12:FF:000001">
    <property type="entry name" value="Iron-binding protein IscA"/>
    <property type="match status" value="1"/>
</dbReference>
<dbReference type="GO" id="GO:0016226">
    <property type="term" value="P:iron-sulfur cluster assembly"/>
    <property type="evidence" value="ECO:0007669"/>
    <property type="project" value="InterPro"/>
</dbReference>
<dbReference type="RefSeq" id="XP_067816052.1">
    <property type="nucleotide sequence ID" value="XM_067964152.1"/>
</dbReference>
<dbReference type="InterPro" id="IPR016092">
    <property type="entry name" value="ATAP"/>
</dbReference>
<evidence type="ECO:0000313" key="5">
    <source>
        <dbReference type="EMBL" id="TDH66553.1"/>
    </source>
</evidence>
<keyword evidence="6" id="KW-1185">Reference proteome</keyword>
<dbReference type="EMBL" id="SHOA02000202">
    <property type="protein sequence ID" value="TDH66553.1"/>
    <property type="molecule type" value="Genomic_DNA"/>
</dbReference>
<keyword evidence="3" id="KW-0479">Metal-binding</keyword>
<keyword evidence="3" id="KW-0408">Iron</keyword>
<name>A0A976IC02_BRELC</name>
<dbReference type="Proteomes" id="UP000294530">
    <property type="component" value="Unassembled WGS sequence"/>
</dbReference>
<dbReference type="GeneID" id="94349823"/>
<feature type="domain" description="Core" evidence="4">
    <location>
        <begin position="40"/>
        <end position="140"/>
    </location>
</feature>
<dbReference type="PANTHER" id="PTHR10072">
    <property type="entry name" value="IRON-SULFUR CLUSTER ASSEMBLY PROTEIN"/>
    <property type="match status" value="1"/>
</dbReference>
<evidence type="ECO:0000256" key="3">
    <source>
        <dbReference type="ARBA" id="ARBA00022485"/>
    </source>
</evidence>
<dbReference type="KEGG" id="blac:94349823"/>
<keyword evidence="3" id="KW-0411">Iron-sulfur</keyword>
<proteinExistence type="inferred from homology"/>
<dbReference type="NCBIfam" id="TIGR00049">
    <property type="entry name" value="iron-sulfur cluster assembly accessory protein"/>
    <property type="match status" value="1"/>
</dbReference>
<protein>
    <recommendedName>
        <fullName evidence="4">Core domain-containing protein</fullName>
    </recommendedName>
</protein>
<evidence type="ECO:0000256" key="2">
    <source>
        <dbReference type="ARBA" id="ARBA00006718"/>
    </source>
</evidence>
<gene>
    <name evidence="5" type="ORF">CCR75_006080</name>
</gene>
<sequence>MTPLLVMRTRNSLALRRLSTVVDETISRARRHLRELPPPLNMTDAAASRIRELLANKPDAIGIRLGVRARGCNGLSYTMNYADKKENMEEEVIKNGVRVFVEPKALFHVVGTTMDFQVTPVSSEFTFENPNAKSSCGCGESFNV</sequence>